<comment type="caution">
    <text evidence="2">The sequence shown here is derived from an EMBL/GenBank/DDBJ whole genome shotgun (WGS) entry which is preliminary data.</text>
</comment>
<dbReference type="RefSeq" id="XP_030998604.1">
    <property type="nucleotide sequence ID" value="XM_031137757.1"/>
</dbReference>
<protein>
    <submittedName>
        <fullName evidence="2">Uncharacterized protein</fullName>
    </submittedName>
</protein>
<organism evidence="2 3">
    <name type="scientific">Thyridium curvatum</name>
    <dbReference type="NCBI Taxonomy" id="1093900"/>
    <lineage>
        <taxon>Eukaryota</taxon>
        <taxon>Fungi</taxon>
        <taxon>Dikarya</taxon>
        <taxon>Ascomycota</taxon>
        <taxon>Pezizomycotina</taxon>
        <taxon>Sordariomycetes</taxon>
        <taxon>Sordariomycetidae</taxon>
        <taxon>Thyridiales</taxon>
        <taxon>Thyridiaceae</taxon>
        <taxon>Thyridium</taxon>
    </lineage>
</organism>
<feature type="compositionally biased region" description="Basic and acidic residues" evidence="1">
    <location>
        <begin position="175"/>
        <end position="200"/>
    </location>
</feature>
<reference evidence="2 3" key="1">
    <citation type="submission" date="2019-06" db="EMBL/GenBank/DDBJ databases">
        <title>Draft genome sequence of the filamentous fungus Phialemoniopsis curvata isolated from diesel fuel.</title>
        <authorList>
            <person name="Varaljay V.A."/>
            <person name="Lyon W.J."/>
            <person name="Crouch A.L."/>
            <person name="Drake C.E."/>
            <person name="Hollomon J.M."/>
            <person name="Nadeau L.J."/>
            <person name="Nunn H.S."/>
            <person name="Stevenson B.S."/>
            <person name="Bojanowski C.L."/>
            <person name="Crookes-Goodson W.J."/>
        </authorList>
    </citation>
    <scope>NUCLEOTIDE SEQUENCE [LARGE SCALE GENOMIC DNA]</scope>
    <source>
        <strain evidence="2 3">D216</strain>
    </source>
</reference>
<name>A0A507BBL6_9PEZI</name>
<evidence type="ECO:0000313" key="2">
    <source>
        <dbReference type="EMBL" id="TPX16893.1"/>
    </source>
</evidence>
<dbReference type="GeneID" id="41970902"/>
<keyword evidence="3" id="KW-1185">Reference proteome</keyword>
<accession>A0A507BBL6</accession>
<evidence type="ECO:0000313" key="3">
    <source>
        <dbReference type="Proteomes" id="UP000319257"/>
    </source>
</evidence>
<dbReference type="Proteomes" id="UP000319257">
    <property type="component" value="Unassembled WGS sequence"/>
</dbReference>
<feature type="region of interest" description="Disordered" evidence="1">
    <location>
        <begin position="90"/>
        <end position="200"/>
    </location>
</feature>
<dbReference type="InParanoid" id="A0A507BBL6"/>
<evidence type="ECO:0000256" key="1">
    <source>
        <dbReference type="SAM" id="MobiDB-lite"/>
    </source>
</evidence>
<dbReference type="EMBL" id="SKBQ01000015">
    <property type="protein sequence ID" value="TPX16893.1"/>
    <property type="molecule type" value="Genomic_DNA"/>
</dbReference>
<dbReference type="AlphaFoldDB" id="A0A507BBL6"/>
<sequence length="250" mass="28019">MCLTFYCDKAKPGKKNKQVRTCRKHKQCHRRHHINGGCLDSDEPDPPPSPLPPYRYYNYSYDLSFYPGYGNYAYNDLPAAGRLPADYYSQPPRDYYSQPPRDPYLMHTALPPRDMASDDGFVDHVYYRNPPPPPPPAGQDAGASAGPNRAPASGDPGGADATYSRLREGLAGVSRRQEELEEKMERARRREREAARREEAERILQCEAAQREGFLWGRNYEREVNGGGGGGGGRYGGYGSYGTTGWAQGW</sequence>
<feature type="compositionally biased region" description="Low complexity" evidence="1">
    <location>
        <begin position="150"/>
        <end position="161"/>
    </location>
</feature>
<gene>
    <name evidence="2" type="ORF">E0L32_003455</name>
</gene>
<proteinExistence type="predicted"/>